<dbReference type="OrthoDB" id="9784811at2"/>
<dbReference type="AlphaFoldDB" id="A0A1I4SN34"/>
<dbReference type="Pfam" id="PF04748">
    <property type="entry name" value="Polysacc_deac_2"/>
    <property type="match status" value="1"/>
</dbReference>
<dbReference type="InterPro" id="IPR006837">
    <property type="entry name" value="Divergent_DAC"/>
</dbReference>
<dbReference type="STRING" id="195064.SAMN05421721_11916"/>
<dbReference type="Proteomes" id="UP000199556">
    <property type="component" value="Unassembled WGS sequence"/>
</dbReference>
<dbReference type="PANTHER" id="PTHR30105:SF2">
    <property type="entry name" value="DIVERGENT POLYSACCHARIDE DEACETYLASE SUPERFAMILY"/>
    <property type="match status" value="1"/>
</dbReference>
<dbReference type="GO" id="GO:0005975">
    <property type="term" value="P:carbohydrate metabolic process"/>
    <property type="evidence" value="ECO:0007669"/>
    <property type="project" value="InterPro"/>
</dbReference>
<accession>A0A1I4SN34</accession>
<evidence type="ECO:0000313" key="2">
    <source>
        <dbReference type="Proteomes" id="UP000199556"/>
    </source>
</evidence>
<dbReference type="CDD" id="cd10936">
    <property type="entry name" value="CE4_DAC2"/>
    <property type="match status" value="1"/>
</dbReference>
<sequence>MNRRGAMPRPRCAATAWVLLLALWAWSAWGPAWGGDGAAPVIAIVIDDLGNDLESARRIAALPAPVTVAVLPFTPYAGVVGDLVQENGHEVMLHLPMEADGDHDPGPGAIRTRLNEAQTRRLVRQALARVPQARGMNNHMGSRLSRSPHHLAWIMSELLARDPGLYVLDSRTHVQTRIQQVARWAGLRNTRRDVFLDARPHDAGFARRQLEHLARLARTRGHALGIGHPHPQTLEALEAMLPRLQAQGFELVTVSRYLWQQEEIPQWHASLSPSPPAAKNSKPSP</sequence>
<dbReference type="RefSeq" id="WP_090487162.1">
    <property type="nucleotide sequence ID" value="NZ_FOUO01000019.1"/>
</dbReference>
<dbReference type="PANTHER" id="PTHR30105">
    <property type="entry name" value="UNCHARACTERIZED YIBQ-RELATED"/>
    <property type="match status" value="1"/>
</dbReference>
<protein>
    <recommendedName>
        <fullName evidence="3">Divergent polysaccharide deacetylase</fullName>
    </recommendedName>
</protein>
<organism evidence="1 2">
    <name type="scientific">Ectothiorhodospira mobilis</name>
    <dbReference type="NCBI Taxonomy" id="195064"/>
    <lineage>
        <taxon>Bacteria</taxon>
        <taxon>Pseudomonadati</taxon>
        <taxon>Pseudomonadota</taxon>
        <taxon>Gammaproteobacteria</taxon>
        <taxon>Chromatiales</taxon>
        <taxon>Ectothiorhodospiraceae</taxon>
        <taxon>Ectothiorhodospira</taxon>
    </lineage>
</organism>
<dbReference type="InterPro" id="IPR011330">
    <property type="entry name" value="Glyco_hydro/deAcase_b/a-brl"/>
</dbReference>
<reference evidence="1 2" key="1">
    <citation type="submission" date="2016-10" db="EMBL/GenBank/DDBJ databases">
        <authorList>
            <person name="de Groot N.N."/>
        </authorList>
    </citation>
    <scope>NUCLEOTIDE SEQUENCE [LARGE SCALE GENOMIC DNA]</scope>
    <source>
        <strain evidence="1 2">DSM 4180</strain>
    </source>
</reference>
<evidence type="ECO:0000313" key="1">
    <source>
        <dbReference type="EMBL" id="SFM65842.1"/>
    </source>
</evidence>
<name>A0A1I4SN34_ECTMO</name>
<keyword evidence="2" id="KW-1185">Reference proteome</keyword>
<gene>
    <name evidence="1" type="ORF">SAMN05421721_11916</name>
</gene>
<dbReference type="SUPFAM" id="SSF88713">
    <property type="entry name" value="Glycoside hydrolase/deacetylase"/>
    <property type="match status" value="1"/>
</dbReference>
<dbReference type="Gene3D" id="3.20.20.370">
    <property type="entry name" value="Glycoside hydrolase/deacetylase"/>
    <property type="match status" value="1"/>
</dbReference>
<proteinExistence type="predicted"/>
<evidence type="ECO:0008006" key="3">
    <source>
        <dbReference type="Google" id="ProtNLM"/>
    </source>
</evidence>
<dbReference type="EMBL" id="FOUO01000019">
    <property type="protein sequence ID" value="SFM65842.1"/>
    <property type="molecule type" value="Genomic_DNA"/>
</dbReference>